<dbReference type="PANTHER" id="PTHR23028:SF134">
    <property type="entry name" value="PUTATIVE (AFU_ORTHOLOGUE AFUA_4G08520)-RELATED"/>
    <property type="match status" value="1"/>
</dbReference>
<dbReference type="InterPro" id="IPR050879">
    <property type="entry name" value="Acyltransferase_3"/>
</dbReference>
<protein>
    <submittedName>
        <fullName evidence="3">Peptidoglycan/LPS O-acetylase OafA/YrhL, contains acyltransferase and SGNH-hydrolase domains</fullName>
    </submittedName>
</protein>
<feature type="transmembrane region" description="Helical" evidence="1">
    <location>
        <begin position="254"/>
        <end position="270"/>
    </location>
</feature>
<keyword evidence="3" id="KW-0808">Transferase</keyword>
<evidence type="ECO:0000259" key="2">
    <source>
        <dbReference type="Pfam" id="PF01757"/>
    </source>
</evidence>
<dbReference type="GO" id="GO:0016787">
    <property type="term" value="F:hydrolase activity"/>
    <property type="evidence" value="ECO:0007669"/>
    <property type="project" value="UniProtKB-KW"/>
</dbReference>
<feature type="transmembrane region" description="Helical" evidence="1">
    <location>
        <begin position="64"/>
        <end position="87"/>
    </location>
</feature>
<reference evidence="3 4" key="1">
    <citation type="submission" date="2016-10" db="EMBL/GenBank/DDBJ databases">
        <authorList>
            <person name="de Groot N.N."/>
        </authorList>
    </citation>
    <scope>NUCLEOTIDE SEQUENCE [LARGE SCALE GENOMIC DNA]</scope>
    <source>
        <strain evidence="3 4">Vu-144</strain>
    </source>
</reference>
<dbReference type="Proteomes" id="UP000199041">
    <property type="component" value="Unassembled WGS sequence"/>
</dbReference>
<dbReference type="AlphaFoldDB" id="A0A1H4BNL3"/>
<dbReference type="RefSeq" id="WP_244518966.1">
    <property type="nucleotide sequence ID" value="NZ_FNQY01000023.1"/>
</dbReference>
<feature type="transmembrane region" description="Helical" evidence="1">
    <location>
        <begin position="194"/>
        <end position="212"/>
    </location>
</feature>
<dbReference type="Pfam" id="PF01757">
    <property type="entry name" value="Acyl_transf_3"/>
    <property type="match status" value="1"/>
</dbReference>
<feature type="transmembrane region" description="Helical" evidence="1">
    <location>
        <begin position="224"/>
        <end position="242"/>
    </location>
</feature>
<feature type="transmembrane region" description="Helical" evidence="1">
    <location>
        <begin position="308"/>
        <end position="328"/>
    </location>
</feature>
<accession>A0A1H4BNL3</accession>
<feature type="transmembrane region" description="Helical" evidence="1">
    <location>
        <begin position="169"/>
        <end position="187"/>
    </location>
</feature>
<keyword evidence="3" id="KW-0012">Acyltransferase</keyword>
<keyword evidence="1" id="KW-0472">Membrane</keyword>
<feature type="domain" description="Acyltransferase 3" evidence="2">
    <location>
        <begin position="35"/>
        <end position="359"/>
    </location>
</feature>
<dbReference type="GO" id="GO:0016747">
    <property type="term" value="F:acyltransferase activity, transferring groups other than amino-acyl groups"/>
    <property type="evidence" value="ECO:0007669"/>
    <property type="project" value="InterPro"/>
</dbReference>
<evidence type="ECO:0000313" key="4">
    <source>
        <dbReference type="Proteomes" id="UP000199041"/>
    </source>
</evidence>
<keyword evidence="1" id="KW-1133">Transmembrane helix</keyword>
<name>A0A1H4BNL3_9BACT</name>
<gene>
    <name evidence="3" type="ORF">SAMN05192529_12311</name>
</gene>
<feature type="transmembrane region" description="Helical" evidence="1">
    <location>
        <begin position="39"/>
        <end position="58"/>
    </location>
</feature>
<dbReference type="STRING" id="551991.SAMN05192529_12311"/>
<feature type="transmembrane region" description="Helical" evidence="1">
    <location>
        <begin position="340"/>
        <end position="360"/>
    </location>
</feature>
<keyword evidence="1" id="KW-0812">Transmembrane</keyword>
<keyword evidence="4" id="KW-1185">Reference proteome</keyword>
<sequence>MAINTMAKEAAVDNSTVKSAAPANVLLTTRTHYMALDGLRGIAAVAVVIFHFMEFIIPDYADSFIGHAYLAVDFFFCLSGFVVAYAYDNRIKKLGKAAFFKMRLIRLQPMVVIGAFIGLLTFLLDPFHHFYAQYGCKDTAVMFLSAAFMIPHPAMPERYNNLFYFNPPTWSLFWEYIANICYAVILFKIHKKILIPLTILAACILVYTAHQFGNLSIGWGAENWIGGAARLFYSFLAGILVYRSKWLIQNKLGFLGMGALLAIAFLIPYVDRINWITEPIIVIFYFPLLVALGAGVRINKSVQPACKFLGDISYPLYMVHYPFLWVFLSYLETQKPSMGQLYVQIPVITCLLIGFAYIMAKFIDEPVRKYLKGRWQKGIKATRS</sequence>
<organism evidence="3 4">
    <name type="scientific">Arachidicoccus rhizosphaerae</name>
    <dbReference type="NCBI Taxonomy" id="551991"/>
    <lineage>
        <taxon>Bacteria</taxon>
        <taxon>Pseudomonadati</taxon>
        <taxon>Bacteroidota</taxon>
        <taxon>Chitinophagia</taxon>
        <taxon>Chitinophagales</taxon>
        <taxon>Chitinophagaceae</taxon>
        <taxon>Arachidicoccus</taxon>
    </lineage>
</organism>
<dbReference type="InterPro" id="IPR002656">
    <property type="entry name" value="Acyl_transf_3_dom"/>
</dbReference>
<evidence type="ECO:0000313" key="3">
    <source>
        <dbReference type="EMBL" id="SEA49654.1"/>
    </source>
</evidence>
<evidence type="ECO:0000256" key="1">
    <source>
        <dbReference type="SAM" id="Phobius"/>
    </source>
</evidence>
<dbReference type="PANTHER" id="PTHR23028">
    <property type="entry name" value="ACETYLTRANSFERASE"/>
    <property type="match status" value="1"/>
</dbReference>
<keyword evidence="3" id="KW-0378">Hydrolase</keyword>
<feature type="transmembrane region" description="Helical" evidence="1">
    <location>
        <begin position="107"/>
        <end position="124"/>
    </location>
</feature>
<dbReference type="EMBL" id="FNQY01000023">
    <property type="protein sequence ID" value="SEA49654.1"/>
    <property type="molecule type" value="Genomic_DNA"/>
</dbReference>
<feature type="transmembrane region" description="Helical" evidence="1">
    <location>
        <begin position="276"/>
        <end position="296"/>
    </location>
</feature>
<proteinExistence type="predicted"/>